<organism evidence="3 4">
    <name type="scientific">Solirubrobacter ginsenosidimutans</name>
    <dbReference type="NCBI Taxonomy" id="490573"/>
    <lineage>
        <taxon>Bacteria</taxon>
        <taxon>Bacillati</taxon>
        <taxon>Actinomycetota</taxon>
        <taxon>Thermoleophilia</taxon>
        <taxon>Solirubrobacterales</taxon>
        <taxon>Solirubrobacteraceae</taxon>
        <taxon>Solirubrobacter</taxon>
    </lineage>
</organism>
<evidence type="ECO:0000313" key="3">
    <source>
        <dbReference type="EMBL" id="MDA0160185.1"/>
    </source>
</evidence>
<evidence type="ECO:0000313" key="4">
    <source>
        <dbReference type="Proteomes" id="UP001149140"/>
    </source>
</evidence>
<feature type="domain" description="Phytase-like" evidence="2">
    <location>
        <begin position="60"/>
        <end position="438"/>
    </location>
</feature>
<feature type="signal peptide" evidence="1">
    <location>
        <begin position="1"/>
        <end position="27"/>
    </location>
</feature>
<evidence type="ECO:0000259" key="2">
    <source>
        <dbReference type="Pfam" id="PF13449"/>
    </source>
</evidence>
<comment type="caution">
    <text evidence="3">The sequence shown here is derived from an EMBL/GenBank/DDBJ whole genome shotgun (WGS) entry which is preliminary data.</text>
</comment>
<dbReference type="RefSeq" id="WP_270038952.1">
    <property type="nucleotide sequence ID" value="NZ_JAPDOD010000004.1"/>
</dbReference>
<keyword evidence="4" id="KW-1185">Reference proteome</keyword>
<dbReference type="Proteomes" id="UP001149140">
    <property type="component" value="Unassembled WGS sequence"/>
</dbReference>
<gene>
    <name evidence="3" type="ORF">OM076_07920</name>
</gene>
<feature type="chain" id="PRO_5040836856" evidence="1">
    <location>
        <begin position="28"/>
        <end position="595"/>
    </location>
</feature>
<dbReference type="AlphaFoldDB" id="A0A9X3RYW2"/>
<dbReference type="PANTHER" id="PTHR37957:SF1">
    <property type="entry name" value="PHYTASE-LIKE DOMAIN-CONTAINING PROTEIN"/>
    <property type="match status" value="1"/>
</dbReference>
<dbReference type="InterPro" id="IPR027372">
    <property type="entry name" value="Phytase-like_dom"/>
</dbReference>
<evidence type="ECO:0000256" key="1">
    <source>
        <dbReference type="SAM" id="SignalP"/>
    </source>
</evidence>
<reference evidence="3" key="1">
    <citation type="submission" date="2022-10" db="EMBL/GenBank/DDBJ databases">
        <title>The WGS of Solirubrobacter ginsenosidimutans DSM 21036.</title>
        <authorList>
            <person name="Jiang Z."/>
        </authorList>
    </citation>
    <scope>NUCLEOTIDE SEQUENCE</scope>
    <source>
        <strain evidence="3">DSM 21036</strain>
    </source>
</reference>
<accession>A0A9X3RYW2</accession>
<protein>
    <submittedName>
        <fullName evidence="3">Esterase-like activity of phytase family protein</fullName>
    </submittedName>
</protein>
<name>A0A9X3RYW2_9ACTN</name>
<keyword evidence="1" id="KW-0732">Signal</keyword>
<dbReference type="Pfam" id="PF13449">
    <property type="entry name" value="Phytase-like"/>
    <property type="match status" value="1"/>
</dbReference>
<proteinExistence type="predicted"/>
<sequence>MSLTTKLLAAAPVAVSAALALAPAASADTTPVFTLQGKGIWNAAQPLIGGNVYTPPVVEGGWSAFAPIDDRTYWTVSDRGPNGQPTVGGATRRTFLTPGFTPTIYKVAVADNGSLSVLQRIPLHLKTGAVDPARAATGGPANEITGLPQISTVAQTAASGLPADAGAYKQTAARDEIPYAADGVTLIGTDPYGIDSESIAVDPRDGSFWLGDEYRPSLVRVAADGTVLNRIIPAGVTVPGADDAVVATQGLLPRAFAYRKQNRGMEGGTLTKDGKTLFGMIQSSIEPPAGKGDGRTLRLVRFDVSDSLHPVLTGEFIYRLDVPAPGSGITQADLSNSDIYALDATHLLVDEHDNVTSTPGAGQKRVIAIDLAGATDISGNAAENGENPLLESTNAAGITPVSKTLWLDLNQFGYDHDKPEGIGLFPNGDLAVQDDNDFGFNQANDPQTTVPGDPPFKVTASGKTTELQRFKVTNIVGGGVGGTVPATLSLAVGPNASFGAFAPGVAKDYTASTTATVVSTAGDAALTVSDPGHLTNGTFSLPSPLQVAFSKAAWTAPVTNDPVTITFSQHIDATDALRTGAYSKTLTFTLSTTTP</sequence>
<dbReference type="EMBL" id="JAPDOD010000004">
    <property type="protein sequence ID" value="MDA0160185.1"/>
    <property type="molecule type" value="Genomic_DNA"/>
</dbReference>
<dbReference type="PANTHER" id="PTHR37957">
    <property type="entry name" value="BLR7070 PROTEIN"/>
    <property type="match status" value="1"/>
</dbReference>